<proteinExistence type="predicted"/>
<dbReference type="Gene3D" id="2.60.120.330">
    <property type="entry name" value="B-lactam Antibiotic, Isopenicillin N Synthase, Chain"/>
    <property type="match status" value="1"/>
</dbReference>
<evidence type="ECO:0000313" key="2">
    <source>
        <dbReference type="EMBL" id="WOL20644.1"/>
    </source>
</evidence>
<keyword evidence="3" id="KW-1185">Reference proteome</keyword>
<evidence type="ECO:0008006" key="4">
    <source>
        <dbReference type="Google" id="ProtNLM"/>
    </source>
</evidence>
<protein>
    <recommendedName>
        <fullName evidence="4">Isopenicillin N synthase-like Fe(2+) 2OG dioxygenase domain-containing protein</fullName>
    </recommendedName>
</protein>
<feature type="region of interest" description="Disordered" evidence="1">
    <location>
        <begin position="220"/>
        <end position="249"/>
    </location>
</feature>
<organism evidence="2 3">
    <name type="scientific">Canna indica</name>
    <name type="common">Indian-shot</name>
    <dbReference type="NCBI Taxonomy" id="4628"/>
    <lineage>
        <taxon>Eukaryota</taxon>
        <taxon>Viridiplantae</taxon>
        <taxon>Streptophyta</taxon>
        <taxon>Embryophyta</taxon>
        <taxon>Tracheophyta</taxon>
        <taxon>Spermatophyta</taxon>
        <taxon>Magnoliopsida</taxon>
        <taxon>Liliopsida</taxon>
        <taxon>Zingiberales</taxon>
        <taxon>Cannaceae</taxon>
        <taxon>Canna</taxon>
    </lineage>
</organism>
<evidence type="ECO:0000313" key="3">
    <source>
        <dbReference type="Proteomes" id="UP001327560"/>
    </source>
</evidence>
<sequence>METTTAAILEPLELRFSDLLLLSSTAPPHSSPLAPAELSRLQSLSAAVMHALGPSGPGLLTVTGVPRAPGLRGALLPFARKLALLGRKDLARVLKEHGLGSDVPIKNLDRNVSSFALQLKYTEGLVSDSSSNLTSTEENSHAEGNPVVSFANFDAMEFKNLGHTFKELGLCMMELGLRLAQICDKATDCKELEESIMDGSAKGRLIHYHSMLDNIIMKEANRRRKGSKKRDGRSNFVPSPSNERLTSEELVTKSGRETLPEQTSFTQYYPRNRDFTGRMSKTALSNLWQQWHYDYGIFTVLTSPSFMFSCQAEGCSHISCCQECSSPDGHTYLQLLDIKKNKIYVVKTPPDSFIIQVGEAADILTRGKLRSTLHSVSRPFDTENLSREIFVVFLLPAWSKVLSYSGYPFYDESWDQDKSVVRNDISASYEKEDISFCADSHQLMQEIIAKIPPLSIRYRDGMTFAEFSRETTKQYYSSSGTQSIR</sequence>
<dbReference type="Proteomes" id="UP001327560">
    <property type="component" value="Chromosome 9"/>
</dbReference>
<dbReference type="SUPFAM" id="SSF51197">
    <property type="entry name" value="Clavaminate synthase-like"/>
    <property type="match status" value="1"/>
</dbReference>
<dbReference type="SMR" id="A0AAQ3L556"/>
<dbReference type="PANTHER" id="PTHR48253">
    <property type="match status" value="1"/>
</dbReference>
<accession>A0AAQ3L556</accession>
<reference evidence="2 3" key="1">
    <citation type="submission" date="2023-10" db="EMBL/GenBank/DDBJ databases">
        <title>Chromosome-scale genome assembly provides insights into flower coloration mechanisms of Canna indica.</title>
        <authorList>
            <person name="Li C."/>
        </authorList>
    </citation>
    <scope>NUCLEOTIDE SEQUENCE [LARGE SCALE GENOMIC DNA]</scope>
    <source>
        <tissue evidence="2">Flower</tissue>
    </source>
</reference>
<evidence type="ECO:0000256" key="1">
    <source>
        <dbReference type="SAM" id="MobiDB-lite"/>
    </source>
</evidence>
<dbReference type="EMBL" id="CP136898">
    <property type="protein sequence ID" value="WOL20644.1"/>
    <property type="molecule type" value="Genomic_DNA"/>
</dbReference>
<dbReference type="AlphaFoldDB" id="A0AAQ3L556"/>
<name>A0AAQ3L556_9LILI</name>
<dbReference type="PANTHER" id="PTHR48253:SF2">
    <property type="entry name" value="ISOPENICILLIN N SYNTHASE-LIKE FE(2+) 2OG DIOXYGENASE DOMAIN-CONTAINING PROTEIN"/>
    <property type="match status" value="1"/>
</dbReference>
<feature type="compositionally biased region" description="Basic residues" evidence="1">
    <location>
        <begin position="221"/>
        <end position="231"/>
    </location>
</feature>
<dbReference type="InterPro" id="IPR027443">
    <property type="entry name" value="IPNS-like_sf"/>
</dbReference>
<gene>
    <name evidence="2" type="ORF">Cni_G29449</name>
</gene>